<protein>
    <submittedName>
        <fullName evidence="2">Uncharacterized protein</fullName>
    </submittedName>
</protein>
<proteinExistence type="predicted"/>
<evidence type="ECO:0000256" key="1">
    <source>
        <dbReference type="SAM" id="MobiDB-lite"/>
    </source>
</evidence>
<feature type="region of interest" description="Disordered" evidence="1">
    <location>
        <begin position="36"/>
        <end position="106"/>
    </location>
</feature>
<feature type="compositionally biased region" description="Low complexity" evidence="1">
    <location>
        <begin position="43"/>
        <end position="56"/>
    </location>
</feature>
<name>A0A6J4M639_9ACTN</name>
<reference evidence="2" key="1">
    <citation type="submission" date="2020-02" db="EMBL/GenBank/DDBJ databases">
        <authorList>
            <person name="Meier V. D."/>
        </authorList>
    </citation>
    <scope>NUCLEOTIDE SEQUENCE</scope>
    <source>
        <strain evidence="2">AVDCRST_MAG16</strain>
    </source>
</reference>
<accession>A0A6J4M639</accession>
<feature type="non-terminal residue" evidence="2">
    <location>
        <position position="1"/>
    </location>
</feature>
<sequence>ARGRALRRRRQLAAAGGAGTTLALVAAAVLALPTGERSTDSLVASAPPSPSATSSPVPSPPPSPTAGPTRVPQPVAPSPTDEPVATDAPPSPTPSPPGGSSSTAGQIELRGDDLAVTQIGAPREQAVHAVTAVLGAPAEDPSSVTRCVASMAEVSWPELTLAFDEQGRLSGWLSQSPSLSTPSGVTAGTTVAQLREVYGDRLTLHPPNPDNGDTYTVEGVSMVGGLSGSADADRVVSLANGGCTGP</sequence>
<gene>
    <name evidence="2" type="ORF">AVDCRST_MAG16-2111</name>
</gene>
<organism evidence="2">
    <name type="scientific">uncultured Frankineae bacterium</name>
    <dbReference type="NCBI Taxonomy" id="437475"/>
    <lineage>
        <taxon>Bacteria</taxon>
        <taxon>Bacillati</taxon>
        <taxon>Actinomycetota</taxon>
        <taxon>Actinomycetes</taxon>
        <taxon>Frankiales</taxon>
        <taxon>environmental samples</taxon>
    </lineage>
</organism>
<evidence type="ECO:0000313" key="2">
    <source>
        <dbReference type="EMBL" id="CAA9347020.1"/>
    </source>
</evidence>
<dbReference type="EMBL" id="CADCUE010000193">
    <property type="protein sequence ID" value="CAA9347020.1"/>
    <property type="molecule type" value="Genomic_DNA"/>
</dbReference>
<dbReference type="AlphaFoldDB" id="A0A6J4M639"/>